<dbReference type="EMBL" id="CP099489">
    <property type="protein sequence ID" value="USQ81514.1"/>
    <property type="molecule type" value="Genomic_DNA"/>
</dbReference>
<proteinExistence type="predicted"/>
<keyword evidence="2" id="KW-0378">Hydrolase</keyword>
<keyword evidence="3" id="KW-1185">Reference proteome</keyword>
<sequence>MRLGRPDLLIAPRASFTDAELPVAPLLAVEILSPSTWRRDLGSKRDAYAAAGVRHYWVIAPNTPSITVYELGEDGAFREEAHLTDDQTRTVRAPVEVTLCPADLVR</sequence>
<dbReference type="GO" id="GO:0004519">
    <property type="term" value="F:endonuclease activity"/>
    <property type="evidence" value="ECO:0007669"/>
    <property type="project" value="UniProtKB-KW"/>
</dbReference>
<feature type="domain" description="Putative restriction endonuclease" evidence="1">
    <location>
        <begin position="6"/>
        <end position="92"/>
    </location>
</feature>
<accession>A0ABY4YYA7</accession>
<dbReference type="Pfam" id="PF05685">
    <property type="entry name" value="Uma2"/>
    <property type="match status" value="1"/>
</dbReference>
<dbReference type="PANTHER" id="PTHR35400:SF3">
    <property type="entry name" value="SLL1072 PROTEIN"/>
    <property type="match status" value="1"/>
</dbReference>
<gene>
    <name evidence="2" type="ORF">NF556_07660</name>
</gene>
<evidence type="ECO:0000313" key="3">
    <source>
        <dbReference type="Proteomes" id="UP001056455"/>
    </source>
</evidence>
<dbReference type="InterPro" id="IPR011335">
    <property type="entry name" value="Restrct_endonuc-II-like"/>
</dbReference>
<dbReference type="PANTHER" id="PTHR35400">
    <property type="entry name" value="SLR1083 PROTEIN"/>
    <property type="match status" value="1"/>
</dbReference>
<dbReference type="InterPro" id="IPR008538">
    <property type="entry name" value="Uma2"/>
</dbReference>
<dbReference type="RefSeq" id="WP_252595030.1">
    <property type="nucleotide sequence ID" value="NZ_CP099489.1"/>
</dbReference>
<dbReference type="CDD" id="cd06260">
    <property type="entry name" value="DUF820-like"/>
    <property type="match status" value="1"/>
</dbReference>
<keyword evidence="2" id="KW-0540">Nuclease</keyword>
<dbReference type="SUPFAM" id="SSF52980">
    <property type="entry name" value="Restriction endonuclease-like"/>
    <property type="match status" value="1"/>
</dbReference>
<reference evidence="2" key="1">
    <citation type="submission" date="2022-06" db="EMBL/GenBank/DDBJ databases">
        <title>Ornithinimicrobium HY1793.</title>
        <authorList>
            <person name="Huang Y."/>
        </authorList>
    </citation>
    <scope>NUCLEOTIDE SEQUENCE</scope>
    <source>
        <strain evidence="2">HY1793</strain>
    </source>
</reference>
<evidence type="ECO:0000259" key="1">
    <source>
        <dbReference type="Pfam" id="PF05685"/>
    </source>
</evidence>
<protein>
    <submittedName>
        <fullName evidence="2">Uma2 family endonuclease</fullName>
    </submittedName>
</protein>
<dbReference type="InterPro" id="IPR012296">
    <property type="entry name" value="Nuclease_put_TT1808"/>
</dbReference>
<name>A0ABY4YYA7_9MICO</name>
<evidence type="ECO:0000313" key="2">
    <source>
        <dbReference type="EMBL" id="USQ81514.1"/>
    </source>
</evidence>
<dbReference type="Proteomes" id="UP001056455">
    <property type="component" value="Chromosome"/>
</dbReference>
<organism evidence="2 3">
    <name type="scientific">Ornithinimicrobium faecis</name>
    <dbReference type="NCBI Taxonomy" id="2934158"/>
    <lineage>
        <taxon>Bacteria</taxon>
        <taxon>Bacillati</taxon>
        <taxon>Actinomycetota</taxon>
        <taxon>Actinomycetes</taxon>
        <taxon>Micrococcales</taxon>
        <taxon>Ornithinimicrobiaceae</taxon>
        <taxon>Ornithinimicrobium</taxon>
    </lineage>
</organism>
<dbReference type="Gene3D" id="3.90.1570.10">
    <property type="entry name" value="tt1808, chain A"/>
    <property type="match status" value="1"/>
</dbReference>
<keyword evidence="2" id="KW-0255">Endonuclease</keyword>